<reference evidence="5 6" key="1">
    <citation type="journal article" date="2019" name="Genome Biol. Evol.">
        <title>The Rhododendron genome and chromosomal organization provide insight into shared whole-genome duplications across the heath family (Ericaceae).</title>
        <authorList>
            <person name="Soza V.L."/>
            <person name="Lindsley D."/>
            <person name="Waalkes A."/>
            <person name="Ramage E."/>
            <person name="Patwardhan R.P."/>
            <person name="Burton J.N."/>
            <person name="Adey A."/>
            <person name="Kumar A."/>
            <person name="Qiu R."/>
            <person name="Shendure J."/>
            <person name="Hall B."/>
        </authorList>
    </citation>
    <scope>NUCLEOTIDE SEQUENCE [LARGE SCALE GENOMIC DNA]</scope>
    <source>
        <strain evidence="5">RSF 1966-606</strain>
    </source>
</reference>
<feature type="region of interest" description="Disordered" evidence="3">
    <location>
        <begin position="658"/>
        <end position="685"/>
    </location>
</feature>
<gene>
    <name evidence="5" type="ORF">C3L33_11257</name>
</gene>
<feature type="region of interest" description="Disordered" evidence="3">
    <location>
        <begin position="87"/>
        <end position="115"/>
    </location>
</feature>
<feature type="compositionally biased region" description="Polar residues" evidence="3">
    <location>
        <begin position="35"/>
        <end position="55"/>
    </location>
</feature>
<organism evidence="5 6">
    <name type="scientific">Rhododendron williamsianum</name>
    <dbReference type="NCBI Taxonomy" id="262921"/>
    <lineage>
        <taxon>Eukaryota</taxon>
        <taxon>Viridiplantae</taxon>
        <taxon>Streptophyta</taxon>
        <taxon>Embryophyta</taxon>
        <taxon>Tracheophyta</taxon>
        <taxon>Spermatophyta</taxon>
        <taxon>Magnoliopsida</taxon>
        <taxon>eudicotyledons</taxon>
        <taxon>Gunneridae</taxon>
        <taxon>Pentapetalae</taxon>
        <taxon>asterids</taxon>
        <taxon>Ericales</taxon>
        <taxon>Ericaceae</taxon>
        <taxon>Ericoideae</taxon>
        <taxon>Rhodoreae</taxon>
        <taxon>Rhododendron</taxon>
    </lineage>
</organism>
<dbReference type="PRINTS" id="PR00503">
    <property type="entry name" value="BROMODOMAIN"/>
</dbReference>
<dbReference type="PANTHER" id="PTHR22881">
    <property type="entry name" value="BROMODOMAIN CONTAINING PROTEIN"/>
    <property type="match status" value="1"/>
</dbReference>
<dbReference type="PANTHER" id="PTHR22881:SF11">
    <property type="entry name" value="BROMODOMAIN-CONTAINING PROTEIN DDB_G0270170-LIKE ISOFORM X1"/>
    <property type="match status" value="1"/>
</dbReference>
<feature type="compositionally biased region" description="Polar residues" evidence="3">
    <location>
        <begin position="667"/>
        <end position="678"/>
    </location>
</feature>
<evidence type="ECO:0000259" key="4">
    <source>
        <dbReference type="PROSITE" id="PS50014"/>
    </source>
</evidence>
<keyword evidence="1 2" id="KW-0103">Bromodomain</keyword>
<dbReference type="InterPro" id="IPR001487">
    <property type="entry name" value="Bromodomain"/>
</dbReference>
<feature type="compositionally biased region" description="Polar residues" evidence="3">
    <location>
        <begin position="591"/>
        <end position="606"/>
    </location>
</feature>
<feature type="region of interest" description="Disordered" evidence="3">
    <location>
        <begin position="1"/>
        <end position="75"/>
    </location>
</feature>
<keyword evidence="6" id="KW-1185">Reference proteome</keyword>
<dbReference type="SUPFAM" id="SSF47370">
    <property type="entry name" value="Bromodomain"/>
    <property type="match status" value="2"/>
</dbReference>
<feature type="domain" description="Bromo" evidence="4">
    <location>
        <begin position="157"/>
        <end position="205"/>
    </location>
</feature>
<accession>A0A6A4LER8</accession>
<dbReference type="Pfam" id="PF00439">
    <property type="entry name" value="Bromodomain"/>
    <property type="match status" value="1"/>
</dbReference>
<evidence type="ECO:0000256" key="2">
    <source>
        <dbReference type="PROSITE-ProRule" id="PRU00035"/>
    </source>
</evidence>
<protein>
    <recommendedName>
        <fullName evidence="4">Bromo domain-containing protein</fullName>
    </recommendedName>
</protein>
<dbReference type="EMBL" id="QEFC01001559">
    <property type="protein sequence ID" value="KAE9456840.1"/>
    <property type="molecule type" value="Genomic_DNA"/>
</dbReference>
<dbReference type="AlphaFoldDB" id="A0A6A4LER8"/>
<dbReference type="InterPro" id="IPR051831">
    <property type="entry name" value="Bromodomain_contain_prot"/>
</dbReference>
<evidence type="ECO:0000313" key="6">
    <source>
        <dbReference type="Proteomes" id="UP000428333"/>
    </source>
</evidence>
<dbReference type="OrthoDB" id="21449at2759"/>
<dbReference type="Gene3D" id="1.20.920.10">
    <property type="entry name" value="Bromodomain-like"/>
    <property type="match status" value="1"/>
</dbReference>
<name>A0A6A4LER8_9ERIC</name>
<evidence type="ECO:0000256" key="3">
    <source>
        <dbReference type="SAM" id="MobiDB-lite"/>
    </source>
</evidence>
<evidence type="ECO:0000313" key="5">
    <source>
        <dbReference type="EMBL" id="KAE9456840.1"/>
    </source>
</evidence>
<dbReference type="InterPro" id="IPR036427">
    <property type="entry name" value="Bromodomain-like_sf"/>
</dbReference>
<comment type="caution">
    <text evidence="5">The sequence shown here is derived from an EMBL/GenBank/DDBJ whole genome shotgun (WGS) entry which is preliminary data.</text>
</comment>
<feature type="compositionally biased region" description="Basic and acidic residues" evidence="3">
    <location>
        <begin position="101"/>
        <end position="112"/>
    </location>
</feature>
<sequence length="685" mass="75944">MMKKKKGRPSLSNLRKRNLDQQEQEQETLIPPNPNFNTPGSRRSKPNTNNPNGISPGSDWISGDDDDDDERKEKKVKLVVRLPSLSVNSASKSNGSDLNADGDKPQINDRSGDLSTADQVEMDEKATDILHGLPLESGPTPHLPEKKLLVFILDRLQKKDTHGVFSEPVDSNELPDYHEIIEHPMDFGTVRKKLDKGRYSNLEEFEVGYGLYSQFTGCLLCVVADFTVLATMTTSFVHRNMGLGVSTLTKKTLDTDAMRNMADVFLICSNAMQYNSPNTIYFRQARSIQELAKRDFENLRQVNDDGVPQPRIVKRGRPPGKNLKKLLGNPPFDRVAPESTSDATLATVGDNATGSNSYNLRKAPTVSLRVRSNDEFLGSSHLSRNYESYSEWLSELNSEFPASVLKAEAKHGKKQTIVDENRRATYRDFHPSAFGHNQSALTTLNGNTKQLLPVGLHSEHGYARSLARFAANLGPVVWPIASKKIERALPSGEKYGPGWVGEYEALPQPRSELHEQNSLPCREDTVEAASVQYSNNESALLRSGAGEISHRLPIQTQQKHMLHSNRNGFNGVSGYGLSSQTVQANLSMPTGQSQLDELSRSKNGFSTPPMVPNHVISESKLPDGSRTAKYENISGVQAWQGFPSQHRQYSFPVQPDLNVRFQAPGSPGSSFRNDSPQQPDLVLQL</sequence>
<evidence type="ECO:0000256" key="1">
    <source>
        <dbReference type="ARBA" id="ARBA00023117"/>
    </source>
</evidence>
<feature type="compositionally biased region" description="Polar residues" evidence="3">
    <location>
        <begin position="87"/>
        <end position="97"/>
    </location>
</feature>
<feature type="region of interest" description="Disordered" evidence="3">
    <location>
        <begin position="591"/>
        <end position="626"/>
    </location>
</feature>
<dbReference type="PROSITE" id="PS50014">
    <property type="entry name" value="BROMODOMAIN_2"/>
    <property type="match status" value="1"/>
</dbReference>
<proteinExistence type="predicted"/>
<feature type="compositionally biased region" description="Polar residues" evidence="3">
    <location>
        <begin position="338"/>
        <end position="356"/>
    </location>
</feature>
<dbReference type="SMART" id="SM00297">
    <property type="entry name" value="BROMO"/>
    <property type="match status" value="1"/>
</dbReference>
<dbReference type="CDD" id="cd04369">
    <property type="entry name" value="Bromodomain"/>
    <property type="match status" value="1"/>
</dbReference>
<feature type="non-terminal residue" evidence="5">
    <location>
        <position position="1"/>
    </location>
</feature>
<feature type="region of interest" description="Disordered" evidence="3">
    <location>
        <begin position="329"/>
        <end position="356"/>
    </location>
</feature>
<dbReference type="Proteomes" id="UP000428333">
    <property type="component" value="Linkage Group LG06"/>
</dbReference>